<evidence type="ECO:0000313" key="2">
    <source>
        <dbReference type="EMBL" id="MED6220164.1"/>
    </source>
</evidence>
<name>A0ABU6ZDX4_9FABA</name>
<sequence length="102" mass="11607">MSGLVEQHFILGAQRTVHILSVGKNEERKLEEQERKNLEHSVRVSTPRRGHSRLGVQSHFSRPNHQRLGVAHQPQAPQGHSKPTPRRPTQRLGVTKHPEAQL</sequence>
<accession>A0ABU6ZDX4</accession>
<reference evidence="2 3" key="1">
    <citation type="journal article" date="2023" name="Plants (Basel)">
        <title>Bridging the Gap: Combining Genomics and Transcriptomics Approaches to Understand Stylosanthes scabra, an Orphan Legume from the Brazilian Caatinga.</title>
        <authorList>
            <person name="Ferreira-Neto J.R.C."/>
            <person name="da Silva M.D."/>
            <person name="Binneck E."/>
            <person name="de Melo N.F."/>
            <person name="da Silva R.H."/>
            <person name="de Melo A.L.T.M."/>
            <person name="Pandolfi V."/>
            <person name="Bustamante F.O."/>
            <person name="Brasileiro-Vidal A.C."/>
            <person name="Benko-Iseppon A.M."/>
        </authorList>
    </citation>
    <scope>NUCLEOTIDE SEQUENCE [LARGE SCALE GENOMIC DNA]</scope>
    <source>
        <tissue evidence="2">Leaves</tissue>
    </source>
</reference>
<gene>
    <name evidence="2" type="ORF">PIB30_042150</name>
</gene>
<protein>
    <submittedName>
        <fullName evidence="2">Uncharacterized protein</fullName>
    </submittedName>
</protein>
<feature type="region of interest" description="Disordered" evidence="1">
    <location>
        <begin position="23"/>
        <end position="102"/>
    </location>
</feature>
<dbReference type="EMBL" id="JASCZI010272098">
    <property type="protein sequence ID" value="MED6220164.1"/>
    <property type="molecule type" value="Genomic_DNA"/>
</dbReference>
<dbReference type="Proteomes" id="UP001341840">
    <property type="component" value="Unassembled WGS sequence"/>
</dbReference>
<keyword evidence="3" id="KW-1185">Reference proteome</keyword>
<evidence type="ECO:0000313" key="3">
    <source>
        <dbReference type="Proteomes" id="UP001341840"/>
    </source>
</evidence>
<organism evidence="2 3">
    <name type="scientific">Stylosanthes scabra</name>
    <dbReference type="NCBI Taxonomy" id="79078"/>
    <lineage>
        <taxon>Eukaryota</taxon>
        <taxon>Viridiplantae</taxon>
        <taxon>Streptophyta</taxon>
        <taxon>Embryophyta</taxon>
        <taxon>Tracheophyta</taxon>
        <taxon>Spermatophyta</taxon>
        <taxon>Magnoliopsida</taxon>
        <taxon>eudicotyledons</taxon>
        <taxon>Gunneridae</taxon>
        <taxon>Pentapetalae</taxon>
        <taxon>rosids</taxon>
        <taxon>fabids</taxon>
        <taxon>Fabales</taxon>
        <taxon>Fabaceae</taxon>
        <taxon>Papilionoideae</taxon>
        <taxon>50 kb inversion clade</taxon>
        <taxon>dalbergioids sensu lato</taxon>
        <taxon>Dalbergieae</taxon>
        <taxon>Pterocarpus clade</taxon>
        <taxon>Stylosanthes</taxon>
    </lineage>
</organism>
<comment type="caution">
    <text evidence="2">The sequence shown here is derived from an EMBL/GenBank/DDBJ whole genome shotgun (WGS) entry which is preliminary data.</text>
</comment>
<proteinExistence type="predicted"/>
<evidence type="ECO:0000256" key="1">
    <source>
        <dbReference type="SAM" id="MobiDB-lite"/>
    </source>
</evidence>
<feature type="compositionally biased region" description="Basic and acidic residues" evidence="1">
    <location>
        <begin position="24"/>
        <end position="42"/>
    </location>
</feature>